<dbReference type="InterPro" id="IPR000195">
    <property type="entry name" value="Rab-GAP-TBC_dom"/>
</dbReference>
<comment type="caution">
    <text evidence="4">The sequence shown here is derived from an EMBL/GenBank/DDBJ whole genome shotgun (WGS) entry which is preliminary data.</text>
</comment>
<keyword evidence="5" id="KW-1185">Reference proteome</keyword>
<dbReference type="PROSITE" id="PS50086">
    <property type="entry name" value="TBC_RABGAP"/>
    <property type="match status" value="1"/>
</dbReference>
<sequence length="430" mass="49685">MKIFNFKSKDRHNSLSVSNSDVASPDIKTVNSKQMIKSISAFETSLREKTSHWSKSISEHYLHIQQKFKEKHSNKPISSSQLASFKSRLELGIHTFHSGIISSDRESIWPYLLGVYPLNISPSDKVKLAFKLDSEYTAEKHRWQSNPLKSKSILGLIYKDVDRTDRYTPYFSVSNDHPHFIKLFNVSATYIATDVPDYSLYVQGFTDIVSIFVVIFESESLAYACLKEFMVDQLSILDPKGDAFSARCALLGSLIEILDPAFFRFLEANDASNMLFTYRWFLLNLKREFTFDQSIRVFETVIITRLLAAKPVSIFFPNFIPETKECSIESQIQSMQFPEHSNSPPGNEAHLSEAYKDIFTLFLSYQLLAMYRREFIKKRLTMPEMCEFFSEASGTHNFEVILKLGKNLFSQYICENLSFEADKENDYVYI</sequence>
<dbReference type="AlphaFoldDB" id="A0AAV7JJD8"/>
<dbReference type="InterPro" id="IPR035969">
    <property type="entry name" value="Rab-GAP_TBC_sf"/>
</dbReference>
<name>A0AAV7JJD8_9METZ</name>
<dbReference type="PANTHER" id="PTHR22957:SF502">
    <property type="entry name" value="SMALL G PROTEIN SIGNALING MODULATOR 2-RELATED"/>
    <property type="match status" value="1"/>
</dbReference>
<evidence type="ECO:0000256" key="2">
    <source>
        <dbReference type="SAM" id="MobiDB-lite"/>
    </source>
</evidence>
<protein>
    <recommendedName>
        <fullName evidence="3">Rab-GAP TBC domain-containing protein</fullName>
    </recommendedName>
</protein>
<feature type="domain" description="Rab-GAP TBC" evidence="3">
    <location>
        <begin position="99"/>
        <end position="305"/>
    </location>
</feature>
<evidence type="ECO:0000313" key="5">
    <source>
        <dbReference type="Proteomes" id="UP001165289"/>
    </source>
</evidence>
<organism evidence="4 5">
    <name type="scientific">Oopsacas minuta</name>
    <dbReference type="NCBI Taxonomy" id="111878"/>
    <lineage>
        <taxon>Eukaryota</taxon>
        <taxon>Metazoa</taxon>
        <taxon>Porifera</taxon>
        <taxon>Hexactinellida</taxon>
        <taxon>Hexasterophora</taxon>
        <taxon>Lyssacinosida</taxon>
        <taxon>Leucopsacidae</taxon>
        <taxon>Oopsacas</taxon>
    </lineage>
</organism>
<dbReference type="SMART" id="SM00164">
    <property type="entry name" value="TBC"/>
    <property type="match status" value="1"/>
</dbReference>
<dbReference type="Gene3D" id="1.10.472.80">
    <property type="entry name" value="Ypt/Rab-GAP domain of gyp1p, domain 3"/>
    <property type="match status" value="1"/>
</dbReference>
<dbReference type="Proteomes" id="UP001165289">
    <property type="component" value="Unassembled WGS sequence"/>
</dbReference>
<dbReference type="EMBL" id="JAKMXF010000324">
    <property type="protein sequence ID" value="KAI6648897.1"/>
    <property type="molecule type" value="Genomic_DNA"/>
</dbReference>
<proteinExistence type="predicted"/>
<evidence type="ECO:0000313" key="4">
    <source>
        <dbReference type="EMBL" id="KAI6648897.1"/>
    </source>
</evidence>
<dbReference type="SUPFAM" id="SSF47923">
    <property type="entry name" value="Ypt/Rab-GAP domain of gyp1p"/>
    <property type="match status" value="2"/>
</dbReference>
<evidence type="ECO:0000259" key="3">
    <source>
        <dbReference type="PROSITE" id="PS50086"/>
    </source>
</evidence>
<reference evidence="4 5" key="1">
    <citation type="journal article" date="2023" name="BMC Biol.">
        <title>The compact genome of the sponge Oopsacas minuta (Hexactinellida) is lacking key metazoan core genes.</title>
        <authorList>
            <person name="Santini S."/>
            <person name="Schenkelaars Q."/>
            <person name="Jourda C."/>
            <person name="Duchesne M."/>
            <person name="Belahbib H."/>
            <person name="Rocher C."/>
            <person name="Selva M."/>
            <person name="Riesgo A."/>
            <person name="Vervoort M."/>
            <person name="Leys S.P."/>
            <person name="Kodjabachian L."/>
            <person name="Le Bivic A."/>
            <person name="Borchiellini C."/>
            <person name="Claverie J.M."/>
            <person name="Renard E."/>
        </authorList>
    </citation>
    <scope>NUCLEOTIDE SEQUENCE [LARGE SCALE GENOMIC DNA]</scope>
    <source>
        <strain evidence="4">SPO-2</strain>
    </source>
</reference>
<keyword evidence="1" id="KW-0343">GTPase activation</keyword>
<dbReference type="Gene3D" id="1.10.8.270">
    <property type="entry name" value="putative rabgap domain of human tbc1 domain family member 14 like domains"/>
    <property type="match status" value="1"/>
</dbReference>
<dbReference type="Pfam" id="PF00566">
    <property type="entry name" value="RabGAP-TBC"/>
    <property type="match status" value="1"/>
</dbReference>
<dbReference type="GO" id="GO:0005096">
    <property type="term" value="F:GTPase activator activity"/>
    <property type="evidence" value="ECO:0007669"/>
    <property type="project" value="UniProtKB-KW"/>
</dbReference>
<accession>A0AAV7JJD8</accession>
<dbReference type="PANTHER" id="PTHR22957">
    <property type="entry name" value="TBC1 DOMAIN FAMILY MEMBER GTPASE-ACTIVATING PROTEIN"/>
    <property type="match status" value="1"/>
</dbReference>
<feature type="region of interest" description="Disordered" evidence="2">
    <location>
        <begin position="1"/>
        <end position="22"/>
    </location>
</feature>
<gene>
    <name evidence="4" type="ORF">LOD99_6970</name>
</gene>
<evidence type="ECO:0000256" key="1">
    <source>
        <dbReference type="ARBA" id="ARBA00022468"/>
    </source>
</evidence>